<keyword evidence="3" id="KW-1185">Reference proteome</keyword>
<gene>
    <name evidence="2" type="primary">63</name>
    <name evidence="2" type="ORF">SEA_YEEZY_63</name>
</gene>
<evidence type="ECO:0000313" key="2">
    <source>
        <dbReference type="EMBL" id="AMS02808.1"/>
    </source>
</evidence>
<name>A0A142K9M5_9CAUD</name>
<dbReference type="Proteomes" id="UP000202604">
    <property type="component" value="Segment"/>
</dbReference>
<sequence>MTAAGITATAALSAILGAAGYFVWWAQRETQRPPRRAQHQHRHRSRPMTLTLTADEVDLLRETHRVIAPIVATSRTTDHVRSSMCGGGNGRFSYRVRGNKLTGWWPTQWQPEREVSITLTRVQKWADSLPDELRARALVAWRVYPVNTRDIPALYRITLEAIGLQGTRELEQVRAEWFAEPSSSAATSSSPHCTADDHAACWAGRERPPNCVCWRDLKHRRASPRGIVATFRPGWSQHTHNTGARIVAPVEHYTCECDCHTTGFAGQQLDLFQEAS</sequence>
<organism evidence="2 3">
    <name type="scientific">Gordonia phage Yeezy</name>
    <dbReference type="NCBI Taxonomy" id="1821565"/>
    <lineage>
        <taxon>Viruses</taxon>
        <taxon>Duplodnaviria</taxon>
        <taxon>Heunggongvirae</taxon>
        <taxon>Uroviricota</taxon>
        <taxon>Caudoviricetes</taxon>
        <taxon>Nymbaxtervirinae</taxon>
        <taxon>Baxterfoxvirus</taxon>
        <taxon>Baxterfoxvirus yeezy</taxon>
        <taxon>Baxtervirus yeezy</taxon>
    </lineage>
</organism>
<accession>A0A142K9M5</accession>
<dbReference type="KEGG" id="vg:29126526"/>
<keyword evidence="1" id="KW-0472">Membrane</keyword>
<keyword evidence="1" id="KW-1133">Transmembrane helix</keyword>
<proteinExistence type="predicted"/>
<evidence type="ECO:0000256" key="1">
    <source>
        <dbReference type="SAM" id="Phobius"/>
    </source>
</evidence>
<dbReference type="EMBL" id="KU963249">
    <property type="protein sequence ID" value="AMS02808.1"/>
    <property type="molecule type" value="Genomic_DNA"/>
</dbReference>
<evidence type="ECO:0000313" key="3">
    <source>
        <dbReference type="Proteomes" id="UP000202604"/>
    </source>
</evidence>
<dbReference type="RefSeq" id="YP_009304392.1">
    <property type="nucleotide sequence ID" value="NC_031269.1"/>
</dbReference>
<feature type="transmembrane region" description="Helical" evidence="1">
    <location>
        <begin position="6"/>
        <end position="26"/>
    </location>
</feature>
<dbReference type="GeneID" id="29126526"/>
<keyword evidence="1" id="KW-0812">Transmembrane</keyword>
<reference evidence="3" key="1">
    <citation type="submission" date="2016-03" db="EMBL/GenBank/DDBJ databases">
        <authorList>
            <person name="Ploux O."/>
        </authorList>
    </citation>
    <scope>NUCLEOTIDE SEQUENCE [LARGE SCALE GENOMIC DNA]</scope>
</reference>
<protein>
    <submittedName>
        <fullName evidence="2">Uncharacterized protein</fullName>
    </submittedName>
</protein>
<dbReference type="OrthoDB" id="14339at10239"/>